<evidence type="ECO:0000313" key="8">
    <source>
        <dbReference type="Proteomes" id="UP000887575"/>
    </source>
</evidence>
<dbReference type="AlphaFoldDB" id="A0AAF3EXD9"/>
<evidence type="ECO:0000256" key="5">
    <source>
        <dbReference type="SAM" id="MobiDB-lite"/>
    </source>
</evidence>
<name>A0AAF3EXD9_9BILA</name>
<dbReference type="SMART" id="SM00490">
    <property type="entry name" value="HELICc"/>
    <property type="match status" value="1"/>
</dbReference>
<dbReference type="GO" id="GO:0005829">
    <property type="term" value="C:cytosol"/>
    <property type="evidence" value="ECO:0007669"/>
    <property type="project" value="TreeGrafter"/>
</dbReference>
<feature type="domain" description="Helicase C-terminal" evidence="7">
    <location>
        <begin position="689"/>
        <end position="848"/>
    </location>
</feature>
<feature type="compositionally biased region" description="Basic and acidic residues" evidence="5">
    <location>
        <begin position="137"/>
        <end position="146"/>
    </location>
</feature>
<dbReference type="SUPFAM" id="SSF52540">
    <property type="entry name" value="P-loop containing nucleoside triphosphate hydrolases"/>
    <property type="match status" value="2"/>
</dbReference>
<feature type="compositionally biased region" description="Gly residues" evidence="5">
    <location>
        <begin position="9"/>
        <end position="29"/>
    </location>
</feature>
<dbReference type="GO" id="GO:0005524">
    <property type="term" value="F:ATP binding"/>
    <property type="evidence" value="ECO:0007669"/>
    <property type="project" value="UniProtKB-KW"/>
</dbReference>
<dbReference type="PROSITE" id="PS51194">
    <property type="entry name" value="HELICASE_CTER"/>
    <property type="match status" value="1"/>
</dbReference>
<dbReference type="PANTHER" id="PTHR47959:SF1">
    <property type="entry name" value="ATP-DEPENDENT RNA HELICASE DBPA"/>
    <property type="match status" value="1"/>
</dbReference>
<dbReference type="GO" id="GO:0003724">
    <property type="term" value="F:RNA helicase activity"/>
    <property type="evidence" value="ECO:0007669"/>
    <property type="project" value="TreeGrafter"/>
</dbReference>
<dbReference type="CDD" id="cd18787">
    <property type="entry name" value="SF2_C_DEAD"/>
    <property type="match status" value="1"/>
</dbReference>
<evidence type="ECO:0000256" key="1">
    <source>
        <dbReference type="ARBA" id="ARBA00022741"/>
    </source>
</evidence>
<protein>
    <submittedName>
        <fullName evidence="9">RNA helicase</fullName>
    </submittedName>
</protein>
<evidence type="ECO:0000256" key="4">
    <source>
        <dbReference type="ARBA" id="ARBA00022840"/>
    </source>
</evidence>
<feature type="compositionally biased region" description="Gly residues" evidence="5">
    <location>
        <begin position="292"/>
        <end position="330"/>
    </location>
</feature>
<dbReference type="Pfam" id="PF00271">
    <property type="entry name" value="Helicase_C"/>
    <property type="match status" value="1"/>
</dbReference>
<dbReference type="InterPro" id="IPR001650">
    <property type="entry name" value="Helicase_C-like"/>
</dbReference>
<proteinExistence type="predicted"/>
<keyword evidence="8" id="KW-1185">Reference proteome</keyword>
<keyword evidence="4" id="KW-0067">ATP-binding</keyword>
<evidence type="ECO:0000259" key="6">
    <source>
        <dbReference type="PROSITE" id="PS51192"/>
    </source>
</evidence>
<sequence>MHRQDEHGFGGGGGRGEYHGGAGQGGYQGGNRLPSESSEMGRMGMSRNRDYDDRQPPRNQQRPNDWNGRDGAARHRDGGEQREHGSRQYDRQEQEDRHRPRQEAFQQDRRPENRSQEQQSAFHDRRQENYQSNSRPYEQRRPDYENGGKAYGGNRESDFVQRRDLYQGGDRRNGYGGQFEESRSGGFGGPNRTGNGFGGDDSGDGRQGRGNDGGFHRGARDERGGDGGGRGAFRGGNTGGFGERGNTGGFGERGNTGGFGERGNTGGFGERGNTGGFGERGNTGGFERSSRGGFGGGSSVGGGFGGGGGRDGFTRGGSTNGGRGGFGSGGDYTRSSRDDGVGFSRPDNARGFSRPDNTGFGRSQNIDDDDNANGASKFSRGESFVPPGAMRTFERGGGGNTYEMGPRAPAGWRPDNVNVDNLYKIDQENVKDSIYGDDSEVTVDGSDNQDRFKTWESSPLDRRISLICKEKCGYPQPRNIQSAFIPQVLAGYDVLGQAETGSGKTAAFSLPIINLILQKKETGENKPANAPYALVLSPTRELTEQIYQQFKKFSNDLGIDVHRSYGQLARFSSVSEINQGCDILVGCIGRILDLIQKNDVSLKHVMFFVLDECDRLLSPKDLPDIMEIADKMPIPAKRQTLMMSATFTSDFNSIADKLINQKRKCTIRASNLNKKITHEFHKASGVLEKNQKMIEILQKEFVEAKSKGMLMPRTLIFVNRKLKAQCTAAEICKMRICDAESICADNDQKARNRIMKGIEDGTSRVLVGTDLCERGLDINNLDVVINFDMPPVADRYTHRTGRTGRNKPGKAYSIIDEADDEGLKDLAEIVKRVKGVGQEVPGWLVELADRRGSSWGGGGMRSGGFSEGRFGGSRGAGGGGGFGGGGFKNNGGFSDGDDLDWGDDEVVKKIDEIKFADDAPKPENGTKPTPVEAKVVVESKKETEAPANNDEW</sequence>
<feature type="domain" description="Helicase ATP-binding" evidence="6">
    <location>
        <begin position="485"/>
        <end position="665"/>
    </location>
</feature>
<evidence type="ECO:0000256" key="2">
    <source>
        <dbReference type="ARBA" id="ARBA00022801"/>
    </source>
</evidence>
<dbReference type="InterPro" id="IPR044742">
    <property type="entry name" value="DEAD/DEAH_RhlB"/>
</dbReference>
<dbReference type="PANTHER" id="PTHR47959">
    <property type="entry name" value="ATP-DEPENDENT RNA HELICASE RHLE-RELATED"/>
    <property type="match status" value="1"/>
</dbReference>
<dbReference type="WBParaSite" id="MBELARI_LOCUS18413">
    <property type="protein sequence ID" value="MBELARI_LOCUS18413"/>
    <property type="gene ID" value="MBELARI_LOCUS18413"/>
</dbReference>
<feature type="region of interest" description="Disordered" evidence="5">
    <location>
        <begin position="1"/>
        <end position="413"/>
    </location>
</feature>
<feature type="compositionally biased region" description="Gly residues" evidence="5">
    <location>
        <begin position="226"/>
        <end position="284"/>
    </location>
</feature>
<dbReference type="GO" id="GO:0016787">
    <property type="term" value="F:hydrolase activity"/>
    <property type="evidence" value="ECO:0007669"/>
    <property type="project" value="UniProtKB-KW"/>
</dbReference>
<keyword evidence="3" id="KW-0347">Helicase</keyword>
<feature type="compositionally biased region" description="Basic and acidic residues" evidence="5">
    <location>
        <begin position="67"/>
        <end position="115"/>
    </location>
</feature>
<evidence type="ECO:0000259" key="7">
    <source>
        <dbReference type="PROSITE" id="PS51194"/>
    </source>
</evidence>
<feature type="compositionally biased region" description="Basic and acidic residues" evidence="5">
    <location>
        <begin position="155"/>
        <end position="173"/>
    </location>
</feature>
<dbReference type="PROSITE" id="PS51192">
    <property type="entry name" value="HELICASE_ATP_BIND_1"/>
    <property type="match status" value="1"/>
</dbReference>
<evidence type="ECO:0000256" key="3">
    <source>
        <dbReference type="ARBA" id="ARBA00022806"/>
    </source>
</evidence>
<feature type="compositionally biased region" description="Gly residues" evidence="5">
    <location>
        <begin position="185"/>
        <end position="200"/>
    </location>
</feature>
<keyword evidence="2" id="KW-0378">Hydrolase</keyword>
<dbReference type="InterPro" id="IPR050079">
    <property type="entry name" value="DEAD_box_RNA_helicase"/>
</dbReference>
<reference evidence="9" key="1">
    <citation type="submission" date="2024-02" db="UniProtKB">
        <authorList>
            <consortium name="WormBaseParasite"/>
        </authorList>
    </citation>
    <scope>IDENTIFICATION</scope>
</reference>
<keyword evidence="1" id="KW-0547">Nucleotide-binding</keyword>
<feature type="compositionally biased region" description="Basic and acidic residues" evidence="5">
    <location>
        <begin position="47"/>
        <end position="56"/>
    </location>
</feature>
<dbReference type="InterPro" id="IPR011545">
    <property type="entry name" value="DEAD/DEAH_box_helicase_dom"/>
</dbReference>
<dbReference type="InterPro" id="IPR014001">
    <property type="entry name" value="Helicase_ATP-bd"/>
</dbReference>
<dbReference type="CDD" id="cd00268">
    <property type="entry name" value="DEADc"/>
    <property type="match status" value="1"/>
</dbReference>
<dbReference type="GO" id="GO:0003676">
    <property type="term" value="F:nucleic acid binding"/>
    <property type="evidence" value="ECO:0007669"/>
    <property type="project" value="InterPro"/>
</dbReference>
<feature type="compositionally biased region" description="Low complexity" evidence="5">
    <location>
        <begin position="35"/>
        <end position="46"/>
    </location>
</feature>
<dbReference type="Gene3D" id="3.40.50.300">
    <property type="entry name" value="P-loop containing nucleotide triphosphate hydrolases"/>
    <property type="match status" value="2"/>
</dbReference>
<feature type="compositionally biased region" description="Basic and acidic residues" evidence="5">
    <location>
        <begin position="203"/>
        <end position="225"/>
    </location>
</feature>
<evidence type="ECO:0000313" key="9">
    <source>
        <dbReference type="WBParaSite" id="MBELARI_LOCUS18413"/>
    </source>
</evidence>
<dbReference type="Proteomes" id="UP000887575">
    <property type="component" value="Unassembled WGS sequence"/>
</dbReference>
<accession>A0AAF3EXD9</accession>
<dbReference type="Pfam" id="PF00270">
    <property type="entry name" value="DEAD"/>
    <property type="match status" value="1"/>
</dbReference>
<dbReference type="InterPro" id="IPR027417">
    <property type="entry name" value="P-loop_NTPase"/>
</dbReference>
<organism evidence="8 9">
    <name type="scientific">Mesorhabditis belari</name>
    <dbReference type="NCBI Taxonomy" id="2138241"/>
    <lineage>
        <taxon>Eukaryota</taxon>
        <taxon>Metazoa</taxon>
        <taxon>Ecdysozoa</taxon>
        <taxon>Nematoda</taxon>
        <taxon>Chromadorea</taxon>
        <taxon>Rhabditida</taxon>
        <taxon>Rhabditina</taxon>
        <taxon>Rhabditomorpha</taxon>
        <taxon>Rhabditoidea</taxon>
        <taxon>Rhabditidae</taxon>
        <taxon>Mesorhabditinae</taxon>
        <taxon>Mesorhabditis</taxon>
    </lineage>
</organism>
<dbReference type="SMART" id="SM00487">
    <property type="entry name" value="DEXDc"/>
    <property type="match status" value="1"/>
</dbReference>